<keyword evidence="1" id="KW-0805">Transcription regulation</keyword>
<dbReference type="PANTHER" id="PTHR30055:SF148">
    <property type="entry name" value="TETR-FAMILY TRANSCRIPTIONAL REGULATOR"/>
    <property type="match status" value="1"/>
</dbReference>
<keyword evidence="3" id="KW-0804">Transcription</keyword>
<dbReference type="Gene3D" id="1.10.357.10">
    <property type="entry name" value="Tetracycline Repressor, domain 2"/>
    <property type="match status" value="1"/>
</dbReference>
<evidence type="ECO:0000313" key="7">
    <source>
        <dbReference type="Proteomes" id="UP000245410"/>
    </source>
</evidence>
<dbReference type="InterPro" id="IPR009057">
    <property type="entry name" value="Homeodomain-like_sf"/>
</dbReference>
<evidence type="ECO:0000256" key="4">
    <source>
        <dbReference type="PROSITE-ProRule" id="PRU00335"/>
    </source>
</evidence>
<dbReference type="SUPFAM" id="SSF46689">
    <property type="entry name" value="Homeodomain-like"/>
    <property type="match status" value="1"/>
</dbReference>
<feature type="DNA-binding region" description="H-T-H motif" evidence="4">
    <location>
        <begin position="36"/>
        <end position="55"/>
    </location>
</feature>
<dbReference type="InterPro" id="IPR036271">
    <property type="entry name" value="Tet_transcr_reg_TetR-rel_C_sf"/>
</dbReference>
<feature type="domain" description="HTH tetR-type" evidence="5">
    <location>
        <begin position="13"/>
        <end position="73"/>
    </location>
</feature>
<reference evidence="6 7" key="1">
    <citation type="submission" date="2018-05" db="EMBL/GenBank/DDBJ databases">
        <title>Micromonospora atacamensis sp. nov., a novel actinobacteria isolated from high altitude Atacama Desert soil.</title>
        <authorList>
            <person name="Carro L."/>
            <person name="Golinska P."/>
            <person name="Klenk H.-P."/>
            <person name="Goodfellow M."/>
        </authorList>
    </citation>
    <scope>NUCLEOTIDE SEQUENCE [LARGE SCALE GENOMIC DNA]</scope>
    <source>
        <strain evidence="6 7">5R2A7</strain>
    </source>
</reference>
<protein>
    <submittedName>
        <fullName evidence="6">TetR family transcriptional regulator</fullName>
    </submittedName>
</protein>
<keyword evidence="7" id="KW-1185">Reference proteome</keyword>
<dbReference type="Pfam" id="PF00440">
    <property type="entry name" value="TetR_N"/>
    <property type="match status" value="1"/>
</dbReference>
<dbReference type="PANTHER" id="PTHR30055">
    <property type="entry name" value="HTH-TYPE TRANSCRIPTIONAL REGULATOR RUTR"/>
    <property type="match status" value="1"/>
</dbReference>
<dbReference type="Gene3D" id="1.10.10.60">
    <property type="entry name" value="Homeodomain-like"/>
    <property type="match status" value="1"/>
</dbReference>
<evidence type="ECO:0000256" key="2">
    <source>
        <dbReference type="ARBA" id="ARBA00023125"/>
    </source>
</evidence>
<dbReference type="InterPro" id="IPR050109">
    <property type="entry name" value="HTH-type_TetR-like_transc_reg"/>
</dbReference>
<name>A0A317CTW9_9ACTN</name>
<evidence type="ECO:0000313" key="6">
    <source>
        <dbReference type="EMBL" id="PWR04936.1"/>
    </source>
</evidence>
<keyword evidence="2 4" id="KW-0238">DNA-binding</keyword>
<dbReference type="RefSeq" id="WP_109820704.1">
    <property type="nucleotide sequence ID" value="NZ_QGKR01000352.1"/>
</dbReference>
<evidence type="ECO:0000256" key="1">
    <source>
        <dbReference type="ARBA" id="ARBA00023015"/>
    </source>
</evidence>
<comment type="caution">
    <text evidence="6">The sequence shown here is derived from an EMBL/GenBank/DDBJ whole genome shotgun (WGS) entry which is preliminary data.</text>
</comment>
<sequence length="202" mass="22030">MPKVAPDSSRRSQAARRAILAAAFDLVGEVGYAKLSIEGIAAAAGVGKQTIYRWWPSKGALLFDAFLALTTEGEDGQSGALPDTGDLAADLKVVLRATVAELDDPRYDQPMRALHTEIVHDPVLAADYAKRLDEPMRELKKDRLRAAQRAGQLAEDIDLDVAVDMLFGPILNRWLQRTGPLNSAYADQVVDTALRGLRPREP</sequence>
<gene>
    <name evidence="6" type="ORF">DKT68_29795</name>
</gene>
<dbReference type="GO" id="GO:0003700">
    <property type="term" value="F:DNA-binding transcription factor activity"/>
    <property type="evidence" value="ECO:0007669"/>
    <property type="project" value="TreeGrafter"/>
</dbReference>
<dbReference type="Pfam" id="PF16859">
    <property type="entry name" value="TetR_C_11"/>
    <property type="match status" value="1"/>
</dbReference>
<accession>A0A317CTW9</accession>
<dbReference type="EMBL" id="QGKR01000352">
    <property type="protein sequence ID" value="PWR04936.1"/>
    <property type="molecule type" value="Genomic_DNA"/>
</dbReference>
<organism evidence="6 7">
    <name type="scientific">Micromonospora acroterricola</name>
    <dbReference type="NCBI Taxonomy" id="2202421"/>
    <lineage>
        <taxon>Bacteria</taxon>
        <taxon>Bacillati</taxon>
        <taxon>Actinomycetota</taxon>
        <taxon>Actinomycetes</taxon>
        <taxon>Micromonosporales</taxon>
        <taxon>Micromonosporaceae</taxon>
        <taxon>Micromonospora</taxon>
    </lineage>
</organism>
<evidence type="ECO:0000259" key="5">
    <source>
        <dbReference type="PROSITE" id="PS50977"/>
    </source>
</evidence>
<dbReference type="PROSITE" id="PS50977">
    <property type="entry name" value="HTH_TETR_2"/>
    <property type="match status" value="1"/>
</dbReference>
<dbReference type="SUPFAM" id="SSF48498">
    <property type="entry name" value="Tetracyclin repressor-like, C-terminal domain"/>
    <property type="match status" value="1"/>
</dbReference>
<dbReference type="AlphaFoldDB" id="A0A317CTW9"/>
<dbReference type="OrthoDB" id="9796019at2"/>
<dbReference type="Proteomes" id="UP000245410">
    <property type="component" value="Unassembled WGS sequence"/>
</dbReference>
<proteinExistence type="predicted"/>
<dbReference type="InterPro" id="IPR001647">
    <property type="entry name" value="HTH_TetR"/>
</dbReference>
<dbReference type="PRINTS" id="PR00455">
    <property type="entry name" value="HTHTETR"/>
</dbReference>
<evidence type="ECO:0000256" key="3">
    <source>
        <dbReference type="ARBA" id="ARBA00023163"/>
    </source>
</evidence>
<dbReference type="GO" id="GO:0000976">
    <property type="term" value="F:transcription cis-regulatory region binding"/>
    <property type="evidence" value="ECO:0007669"/>
    <property type="project" value="TreeGrafter"/>
</dbReference>
<dbReference type="InterPro" id="IPR011075">
    <property type="entry name" value="TetR_C"/>
</dbReference>